<evidence type="ECO:0000256" key="1">
    <source>
        <dbReference type="ARBA" id="ARBA00022723"/>
    </source>
</evidence>
<keyword evidence="5" id="KW-0804">Transcription</keyword>
<evidence type="ECO:0000256" key="5">
    <source>
        <dbReference type="ARBA" id="ARBA00023163"/>
    </source>
</evidence>
<dbReference type="OrthoDB" id="39175at2759"/>
<accession>A0A0L0SV51</accession>
<keyword evidence="2" id="KW-0862">Zinc</keyword>
<dbReference type="Proteomes" id="UP000054350">
    <property type="component" value="Unassembled WGS sequence"/>
</dbReference>
<dbReference type="CDD" id="cd12148">
    <property type="entry name" value="fungal_TF_MHR"/>
    <property type="match status" value="1"/>
</dbReference>
<name>A0A0L0SV51_ALLM3</name>
<dbReference type="PANTHER" id="PTHR31313">
    <property type="entry name" value="TY1 ENHANCER ACTIVATOR"/>
    <property type="match status" value="1"/>
</dbReference>
<evidence type="ECO:0000256" key="4">
    <source>
        <dbReference type="ARBA" id="ARBA00023125"/>
    </source>
</evidence>
<gene>
    <name evidence="8" type="ORF">AMAG_10499</name>
</gene>
<evidence type="ECO:0000256" key="3">
    <source>
        <dbReference type="ARBA" id="ARBA00023015"/>
    </source>
</evidence>
<evidence type="ECO:0000256" key="2">
    <source>
        <dbReference type="ARBA" id="ARBA00022833"/>
    </source>
</evidence>
<dbReference type="InterPro" id="IPR051615">
    <property type="entry name" value="Transcr_Regulatory_Elem"/>
</dbReference>
<dbReference type="EMBL" id="GG745349">
    <property type="protein sequence ID" value="KNE66265.1"/>
    <property type="molecule type" value="Genomic_DNA"/>
</dbReference>
<feature type="compositionally biased region" description="Low complexity" evidence="7">
    <location>
        <begin position="10"/>
        <end position="20"/>
    </location>
</feature>
<keyword evidence="4" id="KW-0238">DNA-binding</keyword>
<keyword evidence="1" id="KW-0479">Metal-binding</keyword>
<dbReference type="AlphaFoldDB" id="A0A0L0SV51"/>
<proteinExistence type="predicted"/>
<sequence>MWGATTISLPAAGTPVSTTTPAPPTPAMWPPPPVSATATPPAPPAPHRALSLSMAMPAPATSAPGTIYMSTPPVAPATGSGGNSGFQSPATTALPFLAHAATPLVLGSPVPGTPIALPLGAAAVSAQLAQIQGQIAHANNAFRAIHRVACLGAHSTSLEQWLAALPAHLRFSFTARRAESPFALHLNLIYYLTVLTLYRPFLVDPVPDGGLAALPNVTNVCMTTVKAILYILQAAHSDGVLPALSMYVPHAVHVLTVTLYLVWRNAAAVPANPRELVEYLTQAVQLNEGLPLWT</sequence>
<feature type="compositionally biased region" description="Pro residues" evidence="7">
    <location>
        <begin position="21"/>
        <end position="46"/>
    </location>
</feature>
<dbReference type="PANTHER" id="PTHR31313:SF81">
    <property type="entry name" value="TY1 ENHANCER ACTIVATOR"/>
    <property type="match status" value="1"/>
</dbReference>
<dbReference type="GO" id="GO:0003677">
    <property type="term" value="F:DNA binding"/>
    <property type="evidence" value="ECO:0007669"/>
    <property type="project" value="UniProtKB-KW"/>
</dbReference>
<feature type="region of interest" description="Disordered" evidence="7">
    <location>
        <begin position="1"/>
        <end position="48"/>
    </location>
</feature>
<dbReference type="VEuPathDB" id="FungiDB:AMAG_10499"/>
<evidence type="ECO:0000313" key="9">
    <source>
        <dbReference type="Proteomes" id="UP000054350"/>
    </source>
</evidence>
<keyword evidence="6" id="KW-0539">Nucleus</keyword>
<evidence type="ECO:0000256" key="7">
    <source>
        <dbReference type="SAM" id="MobiDB-lite"/>
    </source>
</evidence>
<keyword evidence="3" id="KW-0805">Transcription regulation</keyword>
<organism evidence="8 9">
    <name type="scientific">Allomyces macrogynus (strain ATCC 38327)</name>
    <name type="common">Allomyces javanicus var. macrogynus</name>
    <dbReference type="NCBI Taxonomy" id="578462"/>
    <lineage>
        <taxon>Eukaryota</taxon>
        <taxon>Fungi</taxon>
        <taxon>Fungi incertae sedis</taxon>
        <taxon>Blastocladiomycota</taxon>
        <taxon>Blastocladiomycetes</taxon>
        <taxon>Blastocladiales</taxon>
        <taxon>Blastocladiaceae</taxon>
        <taxon>Allomyces</taxon>
    </lineage>
</organism>
<protein>
    <submittedName>
        <fullName evidence="8">Uncharacterized protein</fullName>
    </submittedName>
</protein>
<keyword evidence="9" id="KW-1185">Reference proteome</keyword>
<reference evidence="9" key="2">
    <citation type="submission" date="2009-11" db="EMBL/GenBank/DDBJ databases">
        <title>The Genome Sequence of Allomyces macrogynus strain ATCC 38327.</title>
        <authorList>
            <consortium name="The Broad Institute Genome Sequencing Platform"/>
            <person name="Russ C."/>
            <person name="Cuomo C."/>
            <person name="Shea T."/>
            <person name="Young S.K."/>
            <person name="Zeng Q."/>
            <person name="Koehrsen M."/>
            <person name="Haas B."/>
            <person name="Borodovsky M."/>
            <person name="Guigo R."/>
            <person name="Alvarado L."/>
            <person name="Berlin A."/>
            <person name="Borenstein D."/>
            <person name="Chen Z."/>
            <person name="Engels R."/>
            <person name="Freedman E."/>
            <person name="Gellesch M."/>
            <person name="Goldberg J."/>
            <person name="Griggs A."/>
            <person name="Gujja S."/>
            <person name="Heiman D."/>
            <person name="Hepburn T."/>
            <person name="Howarth C."/>
            <person name="Jen D."/>
            <person name="Larson L."/>
            <person name="Lewis B."/>
            <person name="Mehta T."/>
            <person name="Park D."/>
            <person name="Pearson M."/>
            <person name="Roberts A."/>
            <person name="Saif S."/>
            <person name="Shenoy N."/>
            <person name="Sisk P."/>
            <person name="Stolte C."/>
            <person name="Sykes S."/>
            <person name="Walk T."/>
            <person name="White J."/>
            <person name="Yandava C."/>
            <person name="Burger G."/>
            <person name="Gray M.W."/>
            <person name="Holland P.W.H."/>
            <person name="King N."/>
            <person name="Lang F.B.F."/>
            <person name="Roger A.J."/>
            <person name="Ruiz-Trillo I."/>
            <person name="Lander E."/>
            <person name="Nusbaum C."/>
        </authorList>
    </citation>
    <scope>NUCLEOTIDE SEQUENCE [LARGE SCALE GENOMIC DNA]</scope>
    <source>
        <strain evidence="9">ATCC 38327</strain>
    </source>
</reference>
<evidence type="ECO:0000256" key="6">
    <source>
        <dbReference type="ARBA" id="ARBA00023242"/>
    </source>
</evidence>
<reference evidence="8 9" key="1">
    <citation type="submission" date="2009-11" db="EMBL/GenBank/DDBJ databases">
        <title>Annotation of Allomyces macrogynus ATCC 38327.</title>
        <authorList>
            <consortium name="The Broad Institute Genome Sequencing Platform"/>
            <person name="Russ C."/>
            <person name="Cuomo C."/>
            <person name="Burger G."/>
            <person name="Gray M.W."/>
            <person name="Holland P.W.H."/>
            <person name="King N."/>
            <person name="Lang F.B.F."/>
            <person name="Roger A.J."/>
            <person name="Ruiz-Trillo I."/>
            <person name="Young S.K."/>
            <person name="Zeng Q."/>
            <person name="Gargeya S."/>
            <person name="Fitzgerald M."/>
            <person name="Haas B."/>
            <person name="Abouelleil A."/>
            <person name="Alvarado L."/>
            <person name="Arachchi H.M."/>
            <person name="Berlin A."/>
            <person name="Chapman S.B."/>
            <person name="Gearin G."/>
            <person name="Goldberg J."/>
            <person name="Griggs A."/>
            <person name="Gujja S."/>
            <person name="Hansen M."/>
            <person name="Heiman D."/>
            <person name="Howarth C."/>
            <person name="Larimer J."/>
            <person name="Lui A."/>
            <person name="MacDonald P.J.P."/>
            <person name="McCowen C."/>
            <person name="Montmayeur A."/>
            <person name="Murphy C."/>
            <person name="Neiman D."/>
            <person name="Pearson M."/>
            <person name="Priest M."/>
            <person name="Roberts A."/>
            <person name="Saif S."/>
            <person name="Shea T."/>
            <person name="Sisk P."/>
            <person name="Stolte C."/>
            <person name="Sykes S."/>
            <person name="Wortman J."/>
            <person name="Nusbaum C."/>
            <person name="Birren B."/>
        </authorList>
    </citation>
    <scope>NUCLEOTIDE SEQUENCE [LARGE SCALE GENOMIC DNA]</scope>
    <source>
        <strain evidence="8 9">ATCC 38327</strain>
    </source>
</reference>
<dbReference type="GO" id="GO:0046872">
    <property type="term" value="F:metal ion binding"/>
    <property type="evidence" value="ECO:0007669"/>
    <property type="project" value="UniProtKB-KW"/>
</dbReference>
<evidence type="ECO:0000313" key="8">
    <source>
        <dbReference type="EMBL" id="KNE66265.1"/>
    </source>
</evidence>